<dbReference type="EnsemblPlants" id="OBART06G11380.1">
    <property type="protein sequence ID" value="OBART06G11380.1"/>
    <property type="gene ID" value="OBART06G11380"/>
</dbReference>
<keyword evidence="2" id="KW-1185">Reference proteome</keyword>
<evidence type="ECO:0000313" key="1">
    <source>
        <dbReference type="EnsemblPlants" id="OBART06G11380.1"/>
    </source>
</evidence>
<accession>A0A0D3GFI7</accession>
<organism evidence="1">
    <name type="scientific">Oryza barthii</name>
    <dbReference type="NCBI Taxonomy" id="65489"/>
    <lineage>
        <taxon>Eukaryota</taxon>
        <taxon>Viridiplantae</taxon>
        <taxon>Streptophyta</taxon>
        <taxon>Embryophyta</taxon>
        <taxon>Tracheophyta</taxon>
        <taxon>Spermatophyta</taxon>
        <taxon>Magnoliopsida</taxon>
        <taxon>Liliopsida</taxon>
        <taxon>Poales</taxon>
        <taxon>Poaceae</taxon>
        <taxon>BOP clade</taxon>
        <taxon>Oryzoideae</taxon>
        <taxon>Oryzeae</taxon>
        <taxon>Oryzinae</taxon>
        <taxon>Oryza</taxon>
    </lineage>
</organism>
<protein>
    <submittedName>
        <fullName evidence="1">Uncharacterized protein</fullName>
    </submittedName>
</protein>
<reference evidence="1" key="1">
    <citation type="journal article" date="2009" name="Rice">
        <title>De Novo Next Generation Sequencing of Plant Genomes.</title>
        <authorList>
            <person name="Rounsley S."/>
            <person name="Marri P.R."/>
            <person name="Yu Y."/>
            <person name="He R."/>
            <person name="Sisneros N."/>
            <person name="Goicoechea J.L."/>
            <person name="Lee S.J."/>
            <person name="Angelova A."/>
            <person name="Kudrna D."/>
            <person name="Luo M."/>
            <person name="Affourtit J."/>
            <person name="Desany B."/>
            <person name="Knight J."/>
            <person name="Niazi F."/>
            <person name="Egholm M."/>
            <person name="Wing R.A."/>
        </authorList>
    </citation>
    <scope>NUCLEOTIDE SEQUENCE [LARGE SCALE GENOMIC DNA]</scope>
    <source>
        <strain evidence="1">cv. IRGC 105608</strain>
    </source>
</reference>
<proteinExistence type="predicted"/>
<dbReference type="Proteomes" id="UP000026960">
    <property type="component" value="Chromosome 6"/>
</dbReference>
<dbReference type="Gene3D" id="3.40.50.2000">
    <property type="entry name" value="Glycogen Phosphorylase B"/>
    <property type="match status" value="2"/>
</dbReference>
<dbReference type="AlphaFoldDB" id="A0A0D3GFI7"/>
<dbReference type="Gramene" id="OBART06G11380.1">
    <property type="protein sequence ID" value="OBART06G11380.1"/>
    <property type="gene ID" value="OBART06G11380"/>
</dbReference>
<name>A0A0D3GFI7_9ORYZ</name>
<dbReference type="HOGENOM" id="CLU_188718_0_0_1"/>
<evidence type="ECO:0000313" key="2">
    <source>
        <dbReference type="Proteomes" id="UP000026960"/>
    </source>
</evidence>
<reference evidence="1" key="2">
    <citation type="submission" date="2015-03" db="UniProtKB">
        <authorList>
            <consortium name="EnsemblPlants"/>
        </authorList>
    </citation>
    <scope>IDENTIFICATION</scope>
</reference>
<sequence>MEQWSWDGEEWLVSGEEIGGKVKEMMADDAVRERAAKVGEEAAKAVAEGGTSHTSMLEFVAKLKAA</sequence>
<dbReference type="SUPFAM" id="SSF53756">
    <property type="entry name" value="UDP-Glycosyltransferase/glycogen phosphorylase"/>
    <property type="match status" value="1"/>
</dbReference>